<name>A0A9D1ILY0_9FIRM</name>
<gene>
    <name evidence="2" type="ORF">IAB68_00520</name>
</gene>
<dbReference type="PANTHER" id="PTHR43792">
    <property type="entry name" value="GNAT FAMILY, PUTATIVE (AFU_ORTHOLOGUE AFUA_3G00765)-RELATED-RELATED"/>
    <property type="match status" value="1"/>
</dbReference>
<dbReference type="InterPro" id="IPR051531">
    <property type="entry name" value="N-acetyltransferase"/>
</dbReference>
<accession>A0A9D1ILY0</accession>
<sequence length="198" mass="23309">MYGINYETVTLKTNRLVLKKGQKDDFLKVYEYDFSKLKNIDNENELKKQDSSKIEKLFKGGNYYKKAKKAHMFDWIVYLEDNAIANILTSECNEKEKMVELEFNMHPNYWNKGYMLESLVSVIEYLFSLGYDNVTCTYLECNVRAKKLLGKLGFKPYMIIEDSIKSPKENMLDEYKVIMNKDDWFSKTGKLIKVNGSL</sequence>
<proteinExistence type="predicted"/>
<organism evidence="2 3">
    <name type="scientific">Candidatus Aphodocola excrementigallinarum</name>
    <dbReference type="NCBI Taxonomy" id="2840670"/>
    <lineage>
        <taxon>Bacteria</taxon>
        <taxon>Bacillati</taxon>
        <taxon>Bacillota</taxon>
        <taxon>Bacilli</taxon>
        <taxon>Candidatus Aphodocola</taxon>
    </lineage>
</organism>
<dbReference type="SUPFAM" id="SSF55729">
    <property type="entry name" value="Acyl-CoA N-acyltransferases (Nat)"/>
    <property type="match status" value="1"/>
</dbReference>
<evidence type="ECO:0000313" key="2">
    <source>
        <dbReference type="EMBL" id="HIU39773.1"/>
    </source>
</evidence>
<reference evidence="2" key="1">
    <citation type="submission" date="2020-10" db="EMBL/GenBank/DDBJ databases">
        <authorList>
            <person name="Gilroy R."/>
        </authorList>
    </citation>
    <scope>NUCLEOTIDE SEQUENCE</scope>
    <source>
        <strain evidence="2">CHK193-30670</strain>
    </source>
</reference>
<dbReference type="InterPro" id="IPR016181">
    <property type="entry name" value="Acyl_CoA_acyltransferase"/>
</dbReference>
<protein>
    <submittedName>
        <fullName evidence="2">GNAT family N-acetyltransferase</fullName>
    </submittedName>
</protein>
<dbReference type="Pfam" id="PF13302">
    <property type="entry name" value="Acetyltransf_3"/>
    <property type="match status" value="1"/>
</dbReference>
<dbReference type="PANTHER" id="PTHR43792:SF1">
    <property type="entry name" value="N-ACETYLTRANSFERASE DOMAIN-CONTAINING PROTEIN"/>
    <property type="match status" value="1"/>
</dbReference>
<dbReference type="Gene3D" id="3.40.630.30">
    <property type="match status" value="1"/>
</dbReference>
<dbReference type="EMBL" id="DVMT01000007">
    <property type="protein sequence ID" value="HIU39773.1"/>
    <property type="molecule type" value="Genomic_DNA"/>
</dbReference>
<dbReference type="GO" id="GO:0016747">
    <property type="term" value="F:acyltransferase activity, transferring groups other than amino-acyl groups"/>
    <property type="evidence" value="ECO:0007669"/>
    <property type="project" value="InterPro"/>
</dbReference>
<feature type="domain" description="N-acetyltransferase" evidence="1">
    <location>
        <begin position="24"/>
        <end position="184"/>
    </location>
</feature>
<evidence type="ECO:0000259" key="1">
    <source>
        <dbReference type="PROSITE" id="PS51186"/>
    </source>
</evidence>
<dbReference type="InterPro" id="IPR000182">
    <property type="entry name" value="GNAT_dom"/>
</dbReference>
<dbReference type="Proteomes" id="UP000824074">
    <property type="component" value="Unassembled WGS sequence"/>
</dbReference>
<evidence type="ECO:0000313" key="3">
    <source>
        <dbReference type="Proteomes" id="UP000824074"/>
    </source>
</evidence>
<comment type="caution">
    <text evidence="2">The sequence shown here is derived from an EMBL/GenBank/DDBJ whole genome shotgun (WGS) entry which is preliminary data.</text>
</comment>
<reference evidence="2" key="2">
    <citation type="journal article" date="2021" name="PeerJ">
        <title>Extensive microbial diversity within the chicken gut microbiome revealed by metagenomics and culture.</title>
        <authorList>
            <person name="Gilroy R."/>
            <person name="Ravi A."/>
            <person name="Getino M."/>
            <person name="Pursley I."/>
            <person name="Horton D.L."/>
            <person name="Alikhan N.F."/>
            <person name="Baker D."/>
            <person name="Gharbi K."/>
            <person name="Hall N."/>
            <person name="Watson M."/>
            <person name="Adriaenssens E.M."/>
            <person name="Foster-Nyarko E."/>
            <person name="Jarju S."/>
            <person name="Secka A."/>
            <person name="Antonio M."/>
            <person name="Oren A."/>
            <person name="Chaudhuri R.R."/>
            <person name="La Ragione R."/>
            <person name="Hildebrand F."/>
            <person name="Pallen M.J."/>
        </authorList>
    </citation>
    <scope>NUCLEOTIDE SEQUENCE</scope>
    <source>
        <strain evidence="2">CHK193-30670</strain>
    </source>
</reference>
<dbReference type="PROSITE" id="PS51186">
    <property type="entry name" value="GNAT"/>
    <property type="match status" value="1"/>
</dbReference>
<dbReference type="AlphaFoldDB" id="A0A9D1ILY0"/>